<dbReference type="EMBL" id="RBNI01002971">
    <property type="protein sequence ID" value="RUP48785.1"/>
    <property type="molecule type" value="Genomic_DNA"/>
</dbReference>
<dbReference type="Pfam" id="PF02145">
    <property type="entry name" value="Rap_GAP"/>
    <property type="match status" value="1"/>
</dbReference>
<dbReference type="InterPro" id="IPR000331">
    <property type="entry name" value="Rap/Ran_GAP_dom"/>
</dbReference>
<dbReference type="AlphaFoldDB" id="A0A433DD99"/>
<organism evidence="3 4">
    <name type="scientific">Jimgerdemannia flammicorona</name>
    <dbReference type="NCBI Taxonomy" id="994334"/>
    <lineage>
        <taxon>Eukaryota</taxon>
        <taxon>Fungi</taxon>
        <taxon>Fungi incertae sedis</taxon>
        <taxon>Mucoromycota</taxon>
        <taxon>Mucoromycotina</taxon>
        <taxon>Endogonomycetes</taxon>
        <taxon>Endogonales</taxon>
        <taxon>Endogonaceae</taxon>
        <taxon>Jimgerdemannia</taxon>
    </lineage>
</organism>
<dbReference type="GO" id="GO:0005737">
    <property type="term" value="C:cytoplasm"/>
    <property type="evidence" value="ECO:0007669"/>
    <property type="project" value="TreeGrafter"/>
</dbReference>
<evidence type="ECO:0000259" key="2">
    <source>
        <dbReference type="PROSITE" id="PS50085"/>
    </source>
</evidence>
<dbReference type="InterPro" id="IPR035974">
    <property type="entry name" value="Rap/Ran-GAP_sf"/>
</dbReference>
<dbReference type="GO" id="GO:0051056">
    <property type="term" value="P:regulation of small GTPase mediated signal transduction"/>
    <property type="evidence" value="ECO:0007669"/>
    <property type="project" value="InterPro"/>
</dbReference>
<keyword evidence="4" id="KW-1185">Reference proteome</keyword>
<dbReference type="PANTHER" id="PTHR10063">
    <property type="entry name" value="TUBERIN"/>
    <property type="match status" value="1"/>
</dbReference>
<dbReference type="SUPFAM" id="SSF111347">
    <property type="entry name" value="Rap/Ran-GAP"/>
    <property type="match status" value="1"/>
</dbReference>
<dbReference type="FunFam" id="3.40.50.11210:FF:000001">
    <property type="entry name" value="Ral GTPase-activating protein subunit alpha-1 isoform 1"/>
    <property type="match status" value="1"/>
</dbReference>
<dbReference type="OrthoDB" id="19311at2759"/>
<protein>
    <submittedName>
        <fullName evidence="3">GTPase activating Rap/RanGAP domain-like 1</fullName>
    </submittedName>
</protein>
<feature type="domain" description="Rap-GAP" evidence="2">
    <location>
        <begin position="1"/>
        <end position="200"/>
    </location>
</feature>
<comment type="caution">
    <text evidence="3">The sequence shown here is derived from an EMBL/GenBank/DDBJ whole genome shotgun (WGS) entry which is preliminary data.</text>
</comment>
<dbReference type="GO" id="GO:0005634">
    <property type="term" value="C:nucleus"/>
    <property type="evidence" value="ECO:0007669"/>
    <property type="project" value="InterPro"/>
</dbReference>
<evidence type="ECO:0000313" key="3">
    <source>
        <dbReference type="EMBL" id="RUP48785.1"/>
    </source>
</evidence>
<dbReference type="PANTHER" id="PTHR10063:SF11">
    <property type="entry name" value="RHO GTPASE-ACTIVATING PROTEIN CG5521-RELATED"/>
    <property type="match status" value="1"/>
</dbReference>
<keyword evidence="1" id="KW-0343">GTPase activation</keyword>
<dbReference type="Proteomes" id="UP000268093">
    <property type="component" value="Unassembled WGS sequence"/>
</dbReference>
<proteinExistence type="predicted"/>
<dbReference type="PROSITE" id="PS50085">
    <property type="entry name" value="RAPGAP"/>
    <property type="match status" value="1"/>
</dbReference>
<sequence length="209" mass="23573">MKIGVIYVGPGQEDEQSILYNARGSNLYNDFVASIGWEVDLATHPGYLGGLERNLTNGARATYYCSSTVEMIFHDATKMPTDPNDPKQVRKKRHIGNDHVHIVWNEHHRDYRPGTIGGDFGNAQIIITPMLNGLFAIRVHRDQKVPFFGPLLNGMVVSRAVLGSLVRTTAMNAFRATLHPASQTMYRHMYAHRAGDIHIITQRHKVVKW</sequence>
<dbReference type="Gene3D" id="3.40.50.11210">
    <property type="entry name" value="Rap/Ran-GAP"/>
    <property type="match status" value="1"/>
</dbReference>
<gene>
    <name evidence="3" type="ORF">BC936DRAFT_143990</name>
</gene>
<name>A0A433DD99_9FUNG</name>
<dbReference type="GO" id="GO:0005096">
    <property type="term" value="F:GTPase activator activity"/>
    <property type="evidence" value="ECO:0007669"/>
    <property type="project" value="UniProtKB-KW"/>
</dbReference>
<reference evidence="3 4" key="1">
    <citation type="journal article" date="2018" name="New Phytol.">
        <title>Phylogenomics of Endogonaceae and evolution of mycorrhizas within Mucoromycota.</title>
        <authorList>
            <person name="Chang Y."/>
            <person name="Desiro A."/>
            <person name="Na H."/>
            <person name="Sandor L."/>
            <person name="Lipzen A."/>
            <person name="Clum A."/>
            <person name="Barry K."/>
            <person name="Grigoriev I.V."/>
            <person name="Martin F.M."/>
            <person name="Stajich J.E."/>
            <person name="Smith M.E."/>
            <person name="Bonito G."/>
            <person name="Spatafora J.W."/>
        </authorList>
    </citation>
    <scope>NUCLEOTIDE SEQUENCE [LARGE SCALE GENOMIC DNA]</scope>
    <source>
        <strain evidence="3 4">GMNB39</strain>
    </source>
</reference>
<evidence type="ECO:0000256" key="1">
    <source>
        <dbReference type="ARBA" id="ARBA00022468"/>
    </source>
</evidence>
<accession>A0A433DD99</accession>
<evidence type="ECO:0000313" key="4">
    <source>
        <dbReference type="Proteomes" id="UP000268093"/>
    </source>
</evidence>
<dbReference type="InterPro" id="IPR027107">
    <property type="entry name" value="Tuberin/Ral-act_asu"/>
</dbReference>